<proteinExistence type="inferred from homology"/>
<keyword evidence="3" id="KW-1133">Transmembrane helix</keyword>
<comment type="similarity">
    <text evidence="1">Belongs to the LytR/CpsA/Psr (LCP) family.</text>
</comment>
<evidence type="ECO:0000256" key="2">
    <source>
        <dbReference type="SAM" id="MobiDB-lite"/>
    </source>
</evidence>
<dbReference type="InterPro" id="IPR050922">
    <property type="entry name" value="LytR/CpsA/Psr_CW_biosynth"/>
</dbReference>
<feature type="transmembrane region" description="Helical" evidence="3">
    <location>
        <begin position="81"/>
        <end position="105"/>
    </location>
</feature>
<feature type="domain" description="Cell envelope-related transcriptional attenuator" evidence="4">
    <location>
        <begin position="158"/>
        <end position="315"/>
    </location>
</feature>
<sequence>MDNSGNRSGAENRNINSQTNTGRKHRSGDRTDSRTGSGMNNRTDSRTGSRVDSRRKPRTRAAAGSNRKRRRPKRGFAAWPIWKKILIIVFGVLILLISLGLAILASKYHKINTKTLDTEALNISQEVTENVAQTGYLNVALFGLDTRTDLTEDVEGTRSDTIMIASINLETKAVKLCSVYRDTYLQQDDGTYEKANAAYSFGEAQEAVALLNKNLDMDIQHYVSVDFKAMVDVIDALGGIDIDVQQEEIDYINGYATEIIKNTGVDTWAVTDPGMQTLTGTQATAYARIRYTSGDDYRRTERQREVLTQIVKKAQNSNLLTINKIIDKVFPEIQTNFTLKEILSYSKDAMKYQLGETTGFPFDKEAQTLSGVGSVVLPMTLESNVTQLHQYFFGEDGYTPSSTVVAISGEIEDKASSLGTTDSDDMTYYNQDWSSDGTDYSGNYSSYGTGTTDQTYGEETTDQTGGTGTVDQTGGAGTVDQSGTTGTVDQTGGADTQGY</sequence>
<feature type="compositionally biased region" description="Low complexity" evidence="2">
    <location>
        <begin position="447"/>
        <end position="473"/>
    </location>
</feature>
<evidence type="ECO:0000256" key="1">
    <source>
        <dbReference type="ARBA" id="ARBA00006068"/>
    </source>
</evidence>
<keyword evidence="3" id="KW-0472">Membrane</keyword>
<dbReference type="Pfam" id="PF03816">
    <property type="entry name" value="LytR_cpsA_psr"/>
    <property type="match status" value="1"/>
</dbReference>
<dbReference type="InterPro" id="IPR004474">
    <property type="entry name" value="LytR_CpsA_psr"/>
</dbReference>
<evidence type="ECO:0000259" key="4">
    <source>
        <dbReference type="Pfam" id="PF03816"/>
    </source>
</evidence>
<dbReference type="AlphaFoldDB" id="A0A1M6Q6N9"/>
<dbReference type="Gene3D" id="3.40.630.190">
    <property type="entry name" value="LCP protein"/>
    <property type="match status" value="1"/>
</dbReference>
<dbReference type="NCBIfam" id="TIGR00350">
    <property type="entry name" value="lytR_cpsA_psr"/>
    <property type="match status" value="1"/>
</dbReference>
<accession>A0A1M6Q6N9</accession>
<dbReference type="Proteomes" id="UP000184301">
    <property type="component" value="Unassembled WGS sequence"/>
</dbReference>
<organism evidence="5 6">
    <name type="scientific">Hespellia stercorisuis DSM 15480</name>
    <dbReference type="NCBI Taxonomy" id="1121950"/>
    <lineage>
        <taxon>Bacteria</taxon>
        <taxon>Bacillati</taxon>
        <taxon>Bacillota</taxon>
        <taxon>Clostridia</taxon>
        <taxon>Lachnospirales</taxon>
        <taxon>Lachnospiraceae</taxon>
        <taxon>Hespellia</taxon>
    </lineage>
</organism>
<feature type="region of interest" description="Disordered" evidence="2">
    <location>
        <begin position="439"/>
        <end position="499"/>
    </location>
</feature>
<feature type="compositionally biased region" description="Polar residues" evidence="2">
    <location>
        <begin position="481"/>
        <end position="499"/>
    </location>
</feature>
<dbReference type="STRING" id="1121950.SAMN02745243_02333"/>
<feature type="compositionally biased region" description="Polar residues" evidence="2">
    <location>
        <begin position="1"/>
        <end position="21"/>
    </location>
</feature>
<protein>
    <submittedName>
        <fullName evidence="5">Transcriptional attenuator, LytR family</fullName>
    </submittedName>
</protein>
<evidence type="ECO:0000313" key="5">
    <source>
        <dbReference type="EMBL" id="SHK15902.1"/>
    </source>
</evidence>
<keyword evidence="3" id="KW-0812">Transmembrane</keyword>
<dbReference type="PANTHER" id="PTHR33392">
    <property type="entry name" value="POLYISOPRENYL-TEICHOIC ACID--PEPTIDOGLYCAN TEICHOIC ACID TRANSFERASE TAGU"/>
    <property type="match status" value="1"/>
</dbReference>
<feature type="region of interest" description="Disordered" evidence="2">
    <location>
        <begin position="1"/>
        <end position="71"/>
    </location>
</feature>
<keyword evidence="6" id="KW-1185">Reference proteome</keyword>
<dbReference type="EMBL" id="FQZY01000032">
    <property type="protein sequence ID" value="SHK15902.1"/>
    <property type="molecule type" value="Genomic_DNA"/>
</dbReference>
<gene>
    <name evidence="5" type="ORF">SAMN02745243_02333</name>
</gene>
<evidence type="ECO:0000256" key="3">
    <source>
        <dbReference type="SAM" id="Phobius"/>
    </source>
</evidence>
<name>A0A1M6Q6N9_9FIRM</name>
<feature type="compositionally biased region" description="Basic and acidic residues" evidence="2">
    <location>
        <begin position="43"/>
        <end position="54"/>
    </location>
</feature>
<evidence type="ECO:0000313" key="6">
    <source>
        <dbReference type="Proteomes" id="UP000184301"/>
    </source>
</evidence>
<reference evidence="5 6" key="1">
    <citation type="submission" date="2016-11" db="EMBL/GenBank/DDBJ databases">
        <authorList>
            <person name="Jaros S."/>
            <person name="Januszkiewicz K."/>
            <person name="Wedrychowicz H."/>
        </authorList>
    </citation>
    <scope>NUCLEOTIDE SEQUENCE [LARGE SCALE GENOMIC DNA]</scope>
    <source>
        <strain evidence="5 6">DSM 15480</strain>
    </source>
</reference>
<dbReference type="PANTHER" id="PTHR33392:SF6">
    <property type="entry name" value="POLYISOPRENYL-TEICHOIC ACID--PEPTIDOGLYCAN TEICHOIC ACID TRANSFERASE TAGU"/>
    <property type="match status" value="1"/>
</dbReference>